<feature type="coiled-coil region" evidence="2">
    <location>
        <begin position="158"/>
        <end position="192"/>
    </location>
</feature>
<dbReference type="RefSeq" id="WP_137006468.1">
    <property type="nucleotide sequence ID" value="NZ_CP039925.1"/>
</dbReference>
<dbReference type="Proteomes" id="UP000298649">
    <property type="component" value="Plasmid pAtCFBP7129b"/>
</dbReference>
<dbReference type="Pfam" id="PF25973">
    <property type="entry name" value="BSH_CzcB"/>
    <property type="match status" value="1"/>
</dbReference>
<keyword evidence="2" id="KW-0175">Coiled coil</keyword>
<feature type="domain" description="CzcB-like barrel-sandwich hybrid" evidence="4">
    <location>
        <begin position="82"/>
        <end position="221"/>
    </location>
</feature>
<protein>
    <submittedName>
        <fullName evidence="5">Efflux RND transporter periplasmic adaptor subunit</fullName>
    </submittedName>
</protein>
<dbReference type="Gene3D" id="2.40.420.20">
    <property type="match status" value="1"/>
</dbReference>
<dbReference type="Pfam" id="PF25954">
    <property type="entry name" value="Beta-barrel_RND_2"/>
    <property type="match status" value="1"/>
</dbReference>
<dbReference type="GO" id="GO:1990281">
    <property type="term" value="C:efflux pump complex"/>
    <property type="evidence" value="ECO:0007669"/>
    <property type="project" value="TreeGrafter"/>
</dbReference>
<dbReference type="AlphaFoldDB" id="A0A4D7Z886"/>
<dbReference type="GO" id="GO:0015562">
    <property type="term" value="F:efflux transmembrane transporter activity"/>
    <property type="evidence" value="ECO:0007669"/>
    <property type="project" value="TreeGrafter"/>
</dbReference>
<name>A0A4D7Z886_AGRTU</name>
<comment type="similarity">
    <text evidence="1">Belongs to the membrane fusion protein (MFP) (TC 8.A.1) family.</text>
</comment>
<dbReference type="EMBL" id="CP039925">
    <property type="protein sequence ID" value="QCL98190.1"/>
    <property type="molecule type" value="Genomic_DNA"/>
</dbReference>
<accession>A0A4D7Z886</accession>
<dbReference type="NCBIfam" id="TIGR01730">
    <property type="entry name" value="RND_mfp"/>
    <property type="match status" value="1"/>
</dbReference>
<feature type="domain" description="CusB-like beta-barrel" evidence="3">
    <location>
        <begin position="227"/>
        <end position="296"/>
    </location>
</feature>
<dbReference type="InterPro" id="IPR058792">
    <property type="entry name" value="Beta-barrel_RND_2"/>
</dbReference>
<dbReference type="Gene3D" id="2.40.30.170">
    <property type="match status" value="1"/>
</dbReference>
<evidence type="ECO:0000256" key="1">
    <source>
        <dbReference type="ARBA" id="ARBA00009477"/>
    </source>
</evidence>
<dbReference type="Gene3D" id="1.10.287.470">
    <property type="entry name" value="Helix hairpin bin"/>
    <property type="match status" value="1"/>
</dbReference>
<dbReference type="SUPFAM" id="SSF111369">
    <property type="entry name" value="HlyD-like secretion proteins"/>
    <property type="match status" value="1"/>
</dbReference>
<dbReference type="PANTHER" id="PTHR30469">
    <property type="entry name" value="MULTIDRUG RESISTANCE PROTEIN MDTA"/>
    <property type="match status" value="1"/>
</dbReference>
<evidence type="ECO:0000313" key="5">
    <source>
        <dbReference type="EMBL" id="QCL98190.1"/>
    </source>
</evidence>
<dbReference type="InterPro" id="IPR006143">
    <property type="entry name" value="RND_pump_MFP"/>
</dbReference>
<evidence type="ECO:0000259" key="3">
    <source>
        <dbReference type="Pfam" id="PF25954"/>
    </source>
</evidence>
<geneLocation type="plasmid" evidence="6">
    <name>patcfbp7129b</name>
</geneLocation>
<gene>
    <name evidence="5" type="ORF">CFBP7129_28865</name>
</gene>
<evidence type="ECO:0000313" key="6">
    <source>
        <dbReference type="Proteomes" id="UP000298649"/>
    </source>
</evidence>
<keyword evidence="5" id="KW-0614">Plasmid</keyword>
<reference evidence="5 6" key="1">
    <citation type="submission" date="2019-04" db="EMBL/GenBank/DDBJ databases">
        <title>Complete genome sequence of Agrobacterium tumefaciens CFBP7129.</title>
        <authorList>
            <person name="Haryono M."/>
            <person name="Lin Y.-C."/>
            <person name="Lai E.-M."/>
            <person name="Kuo C.-H."/>
        </authorList>
    </citation>
    <scope>NUCLEOTIDE SEQUENCE [LARGE SCALE GENOMIC DNA]</scope>
    <source>
        <strain evidence="5 6">CFBP7129</strain>
        <plasmid evidence="6">patcfbp7129b</plasmid>
    </source>
</reference>
<dbReference type="FunFam" id="2.40.30.170:FF:000010">
    <property type="entry name" value="Efflux RND transporter periplasmic adaptor subunit"/>
    <property type="match status" value="1"/>
</dbReference>
<sequence>MNFASNEELKACLGKSRPAFIRASIALVSLFLLSAVATLAQIEAAPTAKVELASVDVTTVAPRRISNEVRISGSLTPIRRSSLTARVSGTIVELPVQVGDVVKKGDLLVRLDTEALRSALTARRAEVDAINAQLELAESILARNISLGERGVTSEAARLEAQSQVLNLRAQLRSKQAEVADAQRSLDDAEVHAEFDGVISVRPAEQGQTVPVNSELLTVVDLSRMEVDAGVPTSRIPRVQVGQPVELSVEGFPERTFQGEVTRIAPTAVASSRAVRVFLAIQNGDGLLKGGMFTTGILKVDDQENVIALPTPAIRHDGSGAFVLKIVDGHLRRQEVKLGTTWSDQDLVGVKGLTEGDVVVTALLPQLVAGAPVAVEGL</sequence>
<proteinExistence type="inferred from homology"/>
<evidence type="ECO:0000259" key="4">
    <source>
        <dbReference type="Pfam" id="PF25973"/>
    </source>
</evidence>
<dbReference type="InterPro" id="IPR058647">
    <property type="entry name" value="BSH_CzcB-like"/>
</dbReference>
<dbReference type="Gene3D" id="2.40.50.100">
    <property type="match status" value="1"/>
</dbReference>
<evidence type="ECO:0000256" key="2">
    <source>
        <dbReference type="SAM" id="Coils"/>
    </source>
</evidence>
<organism evidence="5 6">
    <name type="scientific">Agrobacterium tumefaciens</name>
    <dbReference type="NCBI Taxonomy" id="358"/>
    <lineage>
        <taxon>Bacteria</taxon>
        <taxon>Pseudomonadati</taxon>
        <taxon>Pseudomonadota</taxon>
        <taxon>Alphaproteobacteria</taxon>
        <taxon>Hyphomicrobiales</taxon>
        <taxon>Rhizobiaceae</taxon>
        <taxon>Rhizobium/Agrobacterium group</taxon>
        <taxon>Agrobacterium</taxon>
        <taxon>Agrobacterium tumefaciens complex</taxon>
    </lineage>
</organism>